<feature type="region of interest" description="Disordered" evidence="2">
    <location>
        <begin position="1"/>
        <end position="30"/>
    </location>
</feature>
<gene>
    <name evidence="3" type="ORF">Plil01_001111800</name>
</gene>
<accession>A0A9W6U5P3</accession>
<proteinExistence type="predicted"/>
<protein>
    <submittedName>
        <fullName evidence="3">Unnamed protein product</fullName>
    </submittedName>
</protein>
<feature type="coiled-coil region" evidence="1">
    <location>
        <begin position="398"/>
        <end position="496"/>
    </location>
</feature>
<dbReference type="PANTHER" id="PTHR23159">
    <property type="entry name" value="CENTROSOMAL PROTEIN 2"/>
    <property type="match status" value="1"/>
</dbReference>
<keyword evidence="4" id="KW-1185">Reference proteome</keyword>
<organism evidence="3 4">
    <name type="scientific">Phytophthora lilii</name>
    <dbReference type="NCBI Taxonomy" id="2077276"/>
    <lineage>
        <taxon>Eukaryota</taxon>
        <taxon>Sar</taxon>
        <taxon>Stramenopiles</taxon>
        <taxon>Oomycota</taxon>
        <taxon>Peronosporomycetes</taxon>
        <taxon>Peronosporales</taxon>
        <taxon>Peronosporaceae</taxon>
        <taxon>Phytophthora</taxon>
    </lineage>
</organism>
<feature type="coiled-coil region" evidence="1">
    <location>
        <begin position="219"/>
        <end position="372"/>
    </location>
</feature>
<feature type="region of interest" description="Disordered" evidence="2">
    <location>
        <begin position="896"/>
        <end position="940"/>
    </location>
</feature>
<dbReference type="SUPFAM" id="SSF52047">
    <property type="entry name" value="RNI-like"/>
    <property type="match status" value="1"/>
</dbReference>
<sequence>MSDEPIKENRSETEAEQDEAEPQVREASASLHARVEQLEQTVAELDDTAQAFKLLAEKQAAEINAKEILLARKTEYVDELLEQIKVLTSKLEAKTVETQVLESRILKVTAQADELREQVKKDEEDFAMVCAALDAREQTLVKKNQELTAATEAEKQLRKELDRHQGTIRRLEKNVEDLQPEKMDACLSPRSFHENQLIRLRDDAIEAKTREVWLLSGQNDQLRVQLDELEAALEQLQRNVISKENDLVRRQRKIDRLEAEIDALQVSRSQAEGREKAMEIATTQNEKLLQALEAQERTAEELRARLEDSERECDQLRSSHRDHIARSAESEVEVLHRTRQAEEKASAVNALQEKLRRERKLLQDELSSSQLNYQMEIEKVQSELVMRRNKQYDLTLKLQDVEARLHEAVDRRENAEEQLLAAQSRMQELERVLRDSLEWKKQLEMDISSHKESAAESTEKQAKLLAETTREVAVLQKQLQEMNAGLTRKLAQEKQQGLRHRETKHLLSTQEALTIEQKERIHRLVRDVNRESQARAAAELEKTLLKEQLETLRQQTESAIRECLEQKLQVQHKRQQLAEKLTELTAEFHTVQSAKSKLVCKFAEAFTKATSYAETVVWPVSDCLDMRECWLVDDDLRPLLKMLDAVGAGKLRRVDFRYNRITGEGMGHLVIFLKKLLLSLANVDSNRASGISEVDLRQNCISLDGIRAVAKGLETLISGQNSNNRTVANTLKSVAVTEDGRIEVFAAGIGSRNFAQDSTTFTDPVLVVDISANIDAHWLVVESRRFQAQYRRSTDGPSVGNNNHSYVGAAQLLSDVLFSRDKSLQEIYGLDLVSAFMGNEKPGLASSLRGSVAGTFRRKSASTDSPARVVPASPRAQLSLSSEAASALFVPAKRAGSASPRTGLQDREVADQLPAVGGPVKDSNSAARLSTSVSLPRLSG</sequence>
<evidence type="ECO:0000313" key="4">
    <source>
        <dbReference type="Proteomes" id="UP001165083"/>
    </source>
</evidence>
<dbReference type="OrthoDB" id="120976at2759"/>
<reference evidence="3" key="1">
    <citation type="submission" date="2023-04" db="EMBL/GenBank/DDBJ databases">
        <title>Phytophthora lilii NBRC 32176.</title>
        <authorList>
            <person name="Ichikawa N."/>
            <person name="Sato H."/>
            <person name="Tonouchi N."/>
        </authorList>
    </citation>
    <scope>NUCLEOTIDE SEQUENCE</scope>
    <source>
        <strain evidence="3">NBRC 32176</strain>
    </source>
</reference>
<evidence type="ECO:0000256" key="1">
    <source>
        <dbReference type="SAM" id="Coils"/>
    </source>
</evidence>
<dbReference type="Proteomes" id="UP001165083">
    <property type="component" value="Unassembled WGS sequence"/>
</dbReference>
<keyword evidence="1" id="KW-0175">Coiled coil</keyword>
<dbReference type="PANTHER" id="PTHR23159:SF31">
    <property type="entry name" value="CENTROSOME-ASSOCIATED PROTEIN CEP250 ISOFORM X1"/>
    <property type="match status" value="1"/>
</dbReference>
<evidence type="ECO:0000256" key="2">
    <source>
        <dbReference type="SAM" id="MobiDB-lite"/>
    </source>
</evidence>
<dbReference type="EMBL" id="BSXW01000623">
    <property type="protein sequence ID" value="GMF26702.1"/>
    <property type="molecule type" value="Genomic_DNA"/>
</dbReference>
<feature type="compositionally biased region" description="Polar residues" evidence="2">
    <location>
        <begin position="922"/>
        <end position="934"/>
    </location>
</feature>
<dbReference type="AlphaFoldDB" id="A0A9W6U5P3"/>
<name>A0A9W6U5P3_9STRA</name>
<feature type="coiled-coil region" evidence="1">
    <location>
        <begin position="535"/>
        <end position="587"/>
    </location>
</feature>
<feature type="compositionally biased region" description="Basic and acidic residues" evidence="2">
    <location>
        <begin position="1"/>
        <end position="13"/>
    </location>
</feature>
<comment type="caution">
    <text evidence="3">The sequence shown here is derived from an EMBL/GenBank/DDBJ whole genome shotgun (WGS) entry which is preliminary data.</text>
</comment>
<evidence type="ECO:0000313" key="3">
    <source>
        <dbReference type="EMBL" id="GMF26702.1"/>
    </source>
</evidence>
<dbReference type="InterPro" id="IPR032675">
    <property type="entry name" value="LRR_dom_sf"/>
</dbReference>
<dbReference type="Gene3D" id="3.80.10.10">
    <property type="entry name" value="Ribonuclease Inhibitor"/>
    <property type="match status" value="1"/>
</dbReference>